<dbReference type="Proteomes" id="UP000617734">
    <property type="component" value="Unassembled WGS sequence"/>
</dbReference>
<dbReference type="GO" id="GO:0016747">
    <property type="term" value="F:acyltransferase activity, transferring groups other than amino-acyl groups"/>
    <property type="evidence" value="ECO:0007669"/>
    <property type="project" value="InterPro"/>
</dbReference>
<feature type="domain" description="N-acetyltransferase" evidence="2">
    <location>
        <begin position="67"/>
        <end position="205"/>
    </location>
</feature>
<dbReference type="Gene3D" id="3.40.630.30">
    <property type="match status" value="1"/>
</dbReference>
<reference evidence="3" key="2">
    <citation type="submission" date="2020-09" db="EMBL/GenBank/DDBJ databases">
        <authorList>
            <person name="Sun Q."/>
            <person name="Ohkuma M."/>
        </authorList>
    </citation>
    <scope>NUCLEOTIDE SEQUENCE</scope>
    <source>
        <strain evidence="3">JCM 4646</strain>
    </source>
</reference>
<dbReference type="SUPFAM" id="SSF55729">
    <property type="entry name" value="Acyl-CoA N-acyltransferases (Nat)"/>
    <property type="match status" value="1"/>
</dbReference>
<feature type="region of interest" description="Disordered" evidence="1">
    <location>
        <begin position="1"/>
        <end position="57"/>
    </location>
</feature>
<dbReference type="EMBL" id="BNBO01000043">
    <property type="protein sequence ID" value="GHH79685.1"/>
    <property type="molecule type" value="Genomic_DNA"/>
</dbReference>
<dbReference type="GeneID" id="95356161"/>
<dbReference type="InterPro" id="IPR016181">
    <property type="entry name" value="Acyl_CoA_acyltransferase"/>
</dbReference>
<organism evidence="3 4">
    <name type="scientific">Kitasatospora indigofera</name>
    <dbReference type="NCBI Taxonomy" id="67307"/>
    <lineage>
        <taxon>Bacteria</taxon>
        <taxon>Bacillati</taxon>
        <taxon>Actinomycetota</taxon>
        <taxon>Actinomycetes</taxon>
        <taxon>Kitasatosporales</taxon>
        <taxon>Streptomycetaceae</taxon>
        <taxon>Kitasatospora</taxon>
    </lineage>
</organism>
<dbReference type="Pfam" id="PF13302">
    <property type="entry name" value="Acetyltransf_3"/>
    <property type="match status" value="1"/>
</dbReference>
<dbReference type="InterPro" id="IPR000182">
    <property type="entry name" value="GNAT_dom"/>
</dbReference>
<feature type="compositionally biased region" description="Low complexity" evidence="1">
    <location>
        <begin position="16"/>
        <end position="40"/>
    </location>
</feature>
<keyword evidence="4" id="KW-1185">Reference proteome</keyword>
<dbReference type="PANTHER" id="PTHR43610">
    <property type="entry name" value="BLL6696 PROTEIN"/>
    <property type="match status" value="1"/>
</dbReference>
<sequence>MISIDGEPQDTDPRATDAPPANAPAANAPAPDGPADNDPPTEAPPAAGSAVDPGGRLRPVVLTGRHVRLEPLGHGHHDGLCEAVRDGELWNLAVTLVPHPDDVAAFIDQALAAHREGQQLAFATIDSATGRVAGSTRLMAVNLPYRRLEIGFTFLGRSWQRTAVNTEAKLLMLTHAFEELGLNRVEFLTDFRNSASRAAIARLGATQEGVLRSHMVMRDGFVRDSVLFSITAAEWPESKRRLTAALAARATSAGRAGEAEAAR</sequence>
<protein>
    <recommendedName>
        <fullName evidence="2">N-acetyltransferase domain-containing protein</fullName>
    </recommendedName>
</protein>
<dbReference type="PANTHER" id="PTHR43610:SF1">
    <property type="entry name" value="N-ACETYLTRANSFERASE DOMAIN-CONTAINING PROTEIN"/>
    <property type="match status" value="1"/>
</dbReference>
<gene>
    <name evidence="3" type="ORF">GCM10018781_58220</name>
</gene>
<name>A0A919G7Y6_9ACTN</name>
<proteinExistence type="predicted"/>
<evidence type="ECO:0000313" key="4">
    <source>
        <dbReference type="Proteomes" id="UP000617734"/>
    </source>
</evidence>
<evidence type="ECO:0000259" key="2">
    <source>
        <dbReference type="Pfam" id="PF13302"/>
    </source>
</evidence>
<accession>A0A919G7Y6</accession>
<dbReference type="RefSeq" id="WP_190213889.1">
    <property type="nucleotide sequence ID" value="NZ_BNBO01000043.1"/>
</dbReference>
<comment type="caution">
    <text evidence="3">The sequence shown here is derived from an EMBL/GenBank/DDBJ whole genome shotgun (WGS) entry which is preliminary data.</text>
</comment>
<evidence type="ECO:0000256" key="1">
    <source>
        <dbReference type="SAM" id="MobiDB-lite"/>
    </source>
</evidence>
<dbReference type="AlphaFoldDB" id="A0A919G7Y6"/>
<reference evidence="3" key="1">
    <citation type="journal article" date="2014" name="Int. J. Syst. Evol. Microbiol.">
        <title>Complete genome sequence of Corynebacterium casei LMG S-19264T (=DSM 44701T), isolated from a smear-ripened cheese.</title>
        <authorList>
            <consortium name="US DOE Joint Genome Institute (JGI-PGF)"/>
            <person name="Walter F."/>
            <person name="Albersmeier A."/>
            <person name="Kalinowski J."/>
            <person name="Ruckert C."/>
        </authorList>
    </citation>
    <scope>NUCLEOTIDE SEQUENCE</scope>
    <source>
        <strain evidence="3">JCM 4646</strain>
    </source>
</reference>
<evidence type="ECO:0000313" key="3">
    <source>
        <dbReference type="EMBL" id="GHH79685.1"/>
    </source>
</evidence>